<accession>A0AAT9FNI6</accession>
<proteinExistence type="predicted"/>
<dbReference type="EMBL" id="AP026866">
    <property type="protein sequence ID" value="BDS07538.1"/>
    <property type="molecule type" value="Genomic_DNA"/>
</dbReference>
<feature type="chain" id="PRO_5043916430" evidence="2">
    <location>
        <begin position="19"/>
        <end position="221"/>
    </location>
</feature>
<name>A0AAT9FNI6_9BACT</name>
<protein>
    <submittedName>
        <fullName evidence="3">Uncharacterized protein</fullName>
    </submittedName>
</protein>
<dbReference type="KEGG" id="osu:NT6N_25780"/>
<reference evidence="3" key="1">
    <citation type="submission" date="2024-07" db="EMBL/GenBank/DDBJ databases">
        <title>Complete genome sequence of Verrucomicrobiaceae bacterium NT6N.</title>
        <authorList>
            <person name="Huang C."/>
            <person name="Takami H."/>
            <person name="Hamasaki K."/>
        </authorList>
    </citation>
    <scope>NUCLEOTIDE SEQUENCE</scope>
    <source>
        <strain evidence="3">NT6N</strain>
    </source>
</reference>
<feature type="region of interest" description="Disordered" evidence="1">
    <location>
        <begin position="184"/>
        <end position="221"/>
    </location>
</feature>
<evidence type="ECO:0000256" key="1">
    <source>
        <dbReference type="SAM" id="MobiDB-lite"/>
    </source>
</evidence>
<organism evidence="3">
    <name type="scientific">Oceaniferula spumae</name>
    <dbReference type="NCBI Taxonomy" id="2979115"/>
    <lineage>
        <taxon>Bacteria</taxon>
        <taxon>Pseudomonadati</taxon>
        <taxon>Verrucomicrobiota</taxon>
        <taxon>Verrucomicrobiia</taxon>
        <taxon>Verrucomicrobiales</taxon>
        <taxon>Verrucomicrobiaceae</taxon>
        <taxon>Oceaniferula</taxon>
    </lineage>
</organism>
<keyword evidence="2" id="KW-0732">Signal</keyword>
<feature type="compositionally biased region" description="Basic and acidic residues" evidence="1">
    <location>
        <begin position="199"/>
        <end position="221"/>
    </location>
</feature>
<sequence length="221" mass="23762">MKSLLILFLTLATAGAQLIVDVDAFGKELGGWNSKGKKASDYTMSDVQYRTFKPVITETPGGGRFISLRIDNLRGFFSSDDHALLQVSVNGKGELVSLESSIHSQGKSVKSDVVMGTGKNIASMMKGDVILNAGLSLAKDLSAKISGEKNAEAGRVIYPAVIVHNYNKLMKSIRFVPPPSKAKVVSEKPAQTKVHVKHKVEAKPGAVEKPKPEEKQETSGQ</sequence>
<feature type="signal peptide" evidence="2">
    <location>
        <begin position="1"/>
        <end position="18"/>
    </location>
</feature>
<gene>
    <name evidence="3" type="ORF">NT6N_25780</name>
</gene>
<dbReference type="AlphaFoldDB" id="A0AAT9FNI6"/>
<evidence type="ECO:0000313" key="3">
    <source>
        <dbReference type="EMBL" id="BDS07538.1"/>
    </source>
</evidence>
<evidence type="ECO:0000256" key="2">
    <source>
        <dbReference type="SAM" id="SignalP"/>
    </source>
</evidence>